<reference evidence="1 2" key="1">
    <citation type="submission" date="2020-01" db="EMBL/GenBank/DDBJ databases">
        <authorList>
            <person name="Gupta K D."/>
        </authorList>
    </citation>
    <scope>NUCLEOTIDE SEQUENCE [LARGE SCALE GENOMIC DNA]</scope>
</reference>
<evidence type="ECO:0000313" key="1">
    <source>
        <dbReference type="EMBL" id="CAA7268473.1"/>
    </source>
</evidence>
<gene>
    <name evidence="1" type="ORF">AAE3_LOCUS10671</name>
</gene>
<comment type="caution">
    <text evidence="1">The sequence shown here is derived from an EMBL/GenBank/DDBJ whole genome shotgun (WGS) entry which is preliminary data.</text>
</comment>
<proteinExistence type="predicted"/>
<evidence type="ECO:0000313" key="2">
    <source>
        <dbReference type="Proteomes" id="UP000467700"/>
    </source>
</evidence>
<dbReference type="EMBL" id="CACVBS010000068">
    <property type="protein sequence ID" value="CAA7268473.1"/>
    <property type="molecule type" value="Genomic_DNA"/>
</dbReference>
<dbReference type="OrthoDB" id="10250730at2759"/>
<dbReference type="Proteomes" id="UP000467700">
    <property type="component" value="Unassembled WGS sequence"/>
</dbReference>
<dbReference type="AlphaFoldDB" id="A0A8S0XQA8"/>
<accession>A0A8S0XQA8</accession>
<protein>
    <submittedName>
        <fullName evidence="1">Uncharacterized protein</fullName>
    </submittedName>
</protein>
<organism evidence="1 2">
    <name type="scientific">Cyclocybe aegerita</name>
    <name type="common">Black poplar mushroom</name>
    <name type="synonym">Agrocybe aegerita</name>
    <dbReference type="NCBI Taxonomy" id="1973307"/>
    <lineage>
        <taxon>Eukaryota</taxon>
        <taxon>Fungi</taxon>
        <taxon>Dikarya</taxon>
        <taxon>Basidiomycota</taxon>
        <taxon>Agaricomycotina</taxon>
        <taxon>Agaricomycetes</taxon>
        <taxon>Agaricomycetidae</taxon>
        <taxon>Agaricales</taxon>
        <taxon>Agaricineae</taxon>
        <taxon>Bolbitiaceae</taxon>
        <taxon>Cyclocybe</taxon>
    </lineage>
</organism>
<name>A0A8S0XQA8_CYCAE</name>
<sequence>MSVSRIAIGTMLAPICKEHLPRDAQSLFKSGYPEDPTSHFMSDLFPLEGRTKFLNPTDWTPIGPFPRALDFFGDGSLYIVDSPGHLVGHVKILAHMSSDSGVIYLGWIYLGGDSAHH</sequence>
<keyword evidence="2" id="KW-1185">Reference proteome</keyword>